<evidence type="ECO:0000256" key="2">
    <source>
        <dbReference type="ARBA" id="ARBA00023015"/>
    </source>
</evidence>
<evidence type="ECO:0000313" key="7">
    <source>
        <dbReference type="EMBL" id="CUU75710.1"/>
    </source>
</evidence>
<accession>A0A0S4RNI1</accession>
<protein>
    <submittedName>
        <fullName evidence="7">Response regulator receiver domain-containing protein</fullName>
    </submittedName>
</protein>
<dbReference type="GO" id="GO:0005829">
    <property type="term" value="C:cytosol"/>
    <property type="evidence" value="ECO:0007669"/>
    <property type="project" value="TreeGrafter"/>
</dbReference>
<dbReference type="EMBL" id="FAVB01000002">
    <property type="protein sequence ID" value="CUU75710.1"/>
    <property type="molecule type" value="Genomic_DNA"/>
</dbReference>
<dbReference type="PANTHER" id="PTHR48111:SF22">
    <property type="entry name" value="REGULATOR OF RPOS"/>
    <property type="match status" value="1"/>
</dbReference>
<comment type="caution">
    <text evidence="7">The sequence shown here is derived from an EMBL/GenBank/DDBJ whole genome shotgun (WGS) entry which is preliminary data.</text>
</comment>
<dbReference type="Proteomes" id="UP000052237">
    <property type="component" value="Unassembled WGS sequence"/>
</dbReference>
<dbReference type="AlphaFoldDB" id="A0A0S4RNI1"/>
<organism evidence="7 8">
    <name type="scientific">Campylobacter hyointestinalis subsp. hyointestinalis</name>
    <dbReference type="NCBI Taxonomy" id="91352"/>
    <lineage>
        <taxon>Bacteria</taxon>
        <taxon>Pseudomonadati</taxon>
        <taxon>Campylobacterota</taxon>
        <taxon>Epsilonproteobacteria</taxon>
        <taxon>Campylobacterales</taxon>
        <taxon>Campylobacteraceae</taxon>
        <taxon>Campylobacter</taxon>
    </lineage>
</organism>
<name>A0A0S4RNI1_CAMHY</name>
<comment type="caution">
    <text evidence="5">Lacks conserved residue(s) required for the propagation of feature annotation.</text>
</comment>
<proteinExistence type="predicted"/>
<feature type="domain" description="Response regulatory" evidence="6">
    <location>
        <begin position="2"/>
        <end position="109"/>
    </location>
</feature>
<dbReference type="GO" id="GO:0000976">
    <property type="term" value="F:transcription cis-regulatory region binding"/>
    <property type="evidence" value="ECO:0007669"/>
    <property type="project" value="TreeGrafter"/>
</dbReference>
<sequence length="296" mass="34218">MKVLIVENEIYLAQSMASKLADFGYSCEIATNAKDALRDDKFDVILLSTGLIGQDFYPVIKKHQSSIIILLISYISSDTVSNPIKAGADDYIQKPFMIEELVRKIKLFESYKRYEILNTTYEQVITSYLKSYKLPKCDFKKVKIPLLIVAKRKQYADSFVFFYAKWINLVYKQISALDEELITSLKSYRSHSLLYITEFDKIEESGREEVLKLIKDKSAILATETDLDISGFDKMVINIDSNGFDGSDILTIDEYVKHIIFGYQDTFPDTELSKRLGISRKSLWEKRKKYDIAKKK</sequence>
<dbReference type="PANTHER" id="PTHR48111">
    <property type="entry name" value="REGULATOR OF RPOS"/>
    <property type="match status" value="1"/>
</dbReference>
<dbReference type="InterPro" id="IPR001789">
    <property type="entry name" value="Sig_transdc_resp-reg_receiver"/>
</dbReference>
<evidence type="ECO:0000256" key="5">
    <source>
        <dbReference type="PROSITE-ProRule" id="PRU00169"/>
    </source>
</evidence>
<reference evidence="7 8" key="1">
    <citation type="submission" date="2015-11" db="EMBL/GenBank/DDBJ databases">
        <authorList>
            <consortium name="Pathogen Informatics"/>
        </authorList>
    </citation>
    <scope>NUCLEOTIDE SEQUENCE [LARGE SCALE GENOMIC DNA]</scope>
    <source>
        <strain evidence="7 8">006A-0059</strain>
    </source>
</reference>
<dbReference type="GO" id="GO:0000156">
    <property type="term" value="F:phosphorelay response regulator activity"/>
    <property type="evidence" value="ECO:0007669"/>
    <property type="project" value="TreeGrafter"/>
</dbReference>
<dbReference type="GO" id="GO:0032993">
    <property type="term" value="C:protein-DNA complex"/>
    <property type="evidence" value="ECO:0007669"/>
    <property type="project" value="TreeGrafter"/>
</dbReference>
<keyword evidence="2" id="KW-0805">Transcription regulation</keyword>
<evidence type="ECO:0000256" key="1">
    <source>
        <dbReference type="ARBA" id="ARBA00023012"/>
    </source>
</evidence>
<keyword evidence="3" id="KW-0238">DNA-binding</keyword>
<dbReference type="InterPro" id="IPR011006">
    <property type="entry name" value="CheY-like_superfamily"/>
</dbReference>
<dbReference type="RefSeq" id="WP_059426157.1">
    <property type="nucleotide sequence ID" value="NZ_FAUU01000001.1"/>
</dbReference>
<dbReference type="SUPFAM" id="SSF52172">
    <property type="entry name" value="CheY-like"/>
    <property type="match status" value="1"/>
</dbReference>
<dbReference type="GO" id="GO:0006355">
    <property type="term" value="P:regulation of DNA-templated transcription"/>
    <property type="evidence" value="ECO:0007669"/>
    <property type="project" value="TreeGrafter"/>
</dbReference>
<evidence type="ECO:0000256" key="4">
    <source>
        <dbReference type="ARBA" id="ARBA00023163"/>
    </source>
</evidence>
<dbReference type="Pfam" id="PF00072">
    <property type="entry name" value="Response_reg"/>
    <property type="match status" value="1"/>
</dbReference>
<dbReference type="InterPro" id="IPR039420">
    <property type="entry name" value="WalR-like"/>
</dbReference>
<evidence type="ECO:0000256" key="3">
    <source>
        <dbReference type="ARBA" id="ARBA00023125"/>
    </source>
</evidence>
<gene>
    <name evidence="7" type="primary">basR</name>
    <name evidence="7" type="ORF">ERS686654_00672</name>
</gene>
<keyword evidence="8" id="KW-1185">Reference proteome</keyword>
<evidence type="ECO:0000313" key="8">
    <source>
        <dbReference type="Proteomes" id="UP000052237"/>
    </source>
</evidence>
<dbReference type="SMART" id="SM00448">
    <property type="entry name" value="REC"/>
    <property type="match status" value="1"/>
</dbReference>
<dbReference type="Gene3D" id="3.40.50.2300">
    <property type="match status" value="1"/>
</dbReference>
<evidence type="ECO:0000259" key="6">
    <source>
        <dbReference type="PROSITE" id="PS50110"/>
    </source>
</evidence>
<keyword evidence="1" id="KW-0902">Two-component regulatory system</keyword>
<dbReference type="PROSITE" id="PS50110">
    <property type="entry name" value="RESPONSE_REGULATORY"/>
    <property type="match status" value="1"/>
</dbReference>
<keyword evidence="4" id="KW-0804">Transcription</keyword>